<feature type="transmembrane region" description="Helical" evidence="10">
    <location>
        <begin position="289"/>
        <end position="314"/>
    </location>
</feature>
<dbReference type="GO" id="GO:0016020">
    <property type="term" value="C:membrane"/>
    <property type="evidence" value="ECO:0007669"/>
    <property type="project" value="UniProtKB-SubCell"/>
</dbReference>
<dbReference type="InterPro" id="IPR045262">
    <property type="entry name" value="STP/PLT_plant"/>
</dbReference>
<evidence type="ECO:0000256" key="7">
    <source>
        <dbReference type="ARBA" id="ARBA00022989"/>
    </source>
</evidence>
<dbReference type="FunFam" id="1.20.1250.20:FF:000931">
    <property type="entry name" value="Sugar transport protein 3"/>
    <property type="match status" value="1"/>
</dbReference>
<evidence type="ECO:0000313" key="13">
    <source>
        <dbReference type="Proteomes" id="UP000236630"/>
    </source>
</evidence>
<dbReference type="InterPro" id="IPR005829">
    <property type="entry name" value="Sugar_transporter_CS"/>
</dbReference>
<dbReference type="EMBL" id="BDQV01000879">
    <property type="protein sequence ID" value="GAY68420.1"/>
    <property type="molecule type" value="Genomic_DNA"/>
</dbReference>
<dbReference type="Proteomes" id="UP000236630">
    <property type="component" value="Unassembled WGS sequence"/>
</dbReference>
<name>A0A2H5QUW5_CITUN</name>
<dbReference type="PROSITE" id="PS50850">
    <property type="entry name" value="MFS"/>
    <property type="match status" value="1"/>
</dbReference>
<evidence type="ECO:0000256" key="3">
    <source>
        <dbReference type="ARBA" id="ARBA00022448"/>
    </source>
</evidence>
<keyword evidence="13" id="KW-1185">Reference proteome</keyword>
<evidence type="ECO:0000259" key="11">
    <source>
        <dbReference type="PROSITE" id="PS50850"/>
    </source>
</evidence>
<feature type="transmembrane region" description="Helical" evidence="10">
    <location>
        <begin position="354"/>
        <end position="375"/>
    </location>
</feature>
<evidence type="ECO:0000256" key="2">
    <source>
        <dbReference type="ARBA" id="ARBA00010992"/>
    </source>
</evidence>
<feature type="transmembrane region" description="Helical" evidence="10">
    <location>
        <begin position="21"/>
        <end position="42"/>
    </location>
</feature>
<dbReference type="STRING" id="55188.A0A2H5QUW5"/>
<evidence type="ECO:0000256" key="8">
    <source>
        <dbReference type="ARBA" id="ARBA00023136"/>
    </source>
</evidence>
<proteinExistence type="inferred from homology"/>
<dbReference type="GO" id="GO:0015293">
    <property type="term" value="F:symporter activity"/>
    <property type="evidence" value="ECO:0007669"/>
    <property type="project" value="UniProtKB-KW"/>
</dbReference>
<comment type="similarity">
    <text evidence="2 9">Belongs to the major facilitator superfamily. Sugar transporter (TC 2.A.1.1) family.</text>
</comment>
<dbReference type="NCBIfam" id="TIGR00879">
    <property type="entry name" value="SP"/>
    <property type="match status" value="1"/>
</dbReference>
<keyword evidence="6" id="KW-0769">Symport</keyword>
<evidence type="ECO:0000256" key="1">
    <source>
        <dbReference type="ARBA" id="ARBA00004141"/>
    </source>
</evidence>
<dbReference type="InterPro" id="IPR044778">
    <property type="entry name" value="MFS_STP/MST-like_plant"/>
</dbReference>
<dbReference type="Pfam" id="PF00083">
    <property type="entry name" value="Sugar_tr"/>
    <property type="match status" value="1"/>
</dbReference>
<dbReference type="InterPro" id="IPR020846">
    <property type="entry name" value="MFS_dom"/>
</dbReference>
<keyword evidence="8 10" id="KW-0472">Membrane</keyword>
<dbReference type="SUPFAM" id="SSF103473">
    <property type="entry name" value="MFS general substrate transporter"/>
    <property type="match status" value="1"/>
</dbReference>
<dbReference type="GO" id="GO:0015145">
    <property type="term" value="F:monosaccharide transmembrane transporter activity"/>
    <property type="evidence" value="ECO:0007669"/>
    <property type="project" value="InterPro"/>
</dbReference>
<evidence type="ECO:0000256" key="5">
    <source>
        <dbReference type="ARBA" id="ARBA00022692"/>
    </source>
</evidence>
<feature type="transmembrane region" description="Helical" evidence="10">
    <location>
        <begin position="326"/>
        <end position="347"/>
    </location>
</feature>
<dbReference type="PROSITE" id="PS00216">
    <property type="entry name" value="SUGAR_TRANSPORT_1"/>
    <property type="match status" value="1"/>
</dbReference>
<feature type="transmembrane region" description="Helical" evidence="10">
    <location>
        <begin position="85"/>
        <end position="103"/>
    </location>
</feature>
<dbReference type="InterPro" id="IPR005828">
    <property type="entry name" value="MFS_sugar_transport-like"/>
</dbReference>
<accession>A0A2H5QUW5</accession>
<dbReference type="PANTHER" id="PTHR23500">
    <property type="entry name" value="SOLUTE CARRIER FAMILY 2, FACILITATED GLUCOSE TRANSPORTER"/>
    <property type="match status" value="1"/>
</dbReference>
<keyword evidence="4" id="KW-0762">Sugar transport</keyword>
<sequence>MGKGRVIIIYERDNEFNSEGRLTGPMLIICIAVASAGLMYGYDIGINGGITKAESFLKKFFPSVLRSQKNAKVVDGFCLFYSWKLTAYNSSLYIAGIFSALMAGRLTTSAGRKGALIIGGIIYLIGVSLHALAVNMGMLFLGRVFTGLGIGFINQTAPIYLVEMAPTKWRGAIGTGFQIFFWSGVAGASWINYFIMSSLNFKRWRIAVSVSGFPATIMTIIAFFIPDTPSSLIQRGKVQQALKSLNQVRGTKFDSENELKYLIKYNEDMRIASETPYKMLLERKYRPHLLFAIALPTFQALTGFNLNAVVGQLIVTSLGIRLKDVFPILIIQSTIFFVCLLLTGYLIDRVGRRIMLIVGGCQIFICQVILAILMASESRSHGTSIFSKRSAFVALILRCFLGVGMALSWGPLPWILNCEILPIEVRSAGQGLSTAISFAFNFITIQTVYPMLCHFKYGAYLFYAGWTLIMTIFVVLFLPETKRIPLESMDIIWHGHWYWHRFFDQTMLKSKLVELSESESVEPSESVRSSESIHLKS</sequence>
<keyword evidence="7 10" id="KW-1133">Transmembrane helix</keyword>
<feature type="transmembrane region" description="Helical" evidence="10">
    <location>
        <begin position="206"/>
        <end position="225"/>
    </location>
</feature>
<feature type="transmembrane region" description="Helical" evidence="10">
    <location>
        <begin position="460"/>
        <end position="479"/>
    </location>
</feature>
<dbReference type="PRINTS" id="PR00171">
    <property type="entry name" value="SUGRTRNSPORT"/>
</dbReference>
<dbReference type="Gene3D" id="1.20.1250.20">
    <property type="entry name" value="MFS general substrate transporter like domains"/>
    <property type="match status" value="1"/>
</dbReference>
<comment type="subcellular location">
    <subcellularLocation>
        <location evidence="1">Membrane</location>
        <topology evidence="1">Multi-pass membrane protein</topology>
    </subcellularLocation>
</comment>
<dbReference type="AlphaFoldDB" id="A0A2H5QUW5"/>
<feature type="transmembrane region" description="Helical" evidence="10">
    <location>
        <begin position="395"/>
        <end position="416"/>
    </location>
</feature>
<protein>
    <recommendedName>
        <fullName evidence="11">Major facilitator superfamily (MFS) profile domain-containing protein</fullName>
    </recommendedName>
</protein>
<feature type="transmembrane region" description="Helical" evidence="10">
    <location>
        <begin position="173"/>
        <end position="194"/>
    </location>
</feature>
<gene>
    <name evidence="12" type="ORF">CUMW_263970</name>
</gene>
<feature type="transmembrane region" description="Helical" evidence="10">
    <location>
        <begin position="140"/>
        <end position="161"/>
    </location>
</feature>
<feature type="transmembrane region" description="Helical" evidence="10">
    <location>
        <begin position="115"/>
        <end position="134"/>
    </location>
</feature>
<dbReference type="InterPro" id="IPR003663">
    <property type="entry name" value="Sugar/inositol_transpt"/>
</dbReference>
<dbReference type="PANTHER" id="PTHR23500:SF44">
    <property type="entry name" value="SUGAR TRANSPORT PROTEIN 5"/>
    <property type="match status" value="1"/>
</dbReference>
<reference evidence="12 13" key="1">
    <citation type="journal article" date="2017" name="Front. Genet.">
        <title>Draft sequencing of the heterozygous diploid genome of Satsuma (Citrus unshiu Marc.) using a hybrid assembly approach.</title>
        <authorList>
            <person name="Shimizu T."/>
            <person name="Tanizawa Y."/>
            <person name="Mochizuki T."/>
            <person name="Nagasaki H."/>
            <person name="Yoshioka T."/>
            <person name="Toyoda A."/>
            <person name="Fujiyama A."/>
            <person name="Kaminuma E."/>
            <person name="Nakamura Y."/>
        </authorList>
    </citation>
    <scope>NUCLEOTIDE SEQUENCE [LARGE SCALE GENOMIC DNA]</scope>
    <source>
        <strain evidence="13">cv. Miyagawa wase</strain>
    </source>
</reference>
<dbReference type="InterPro" id="IPR036259">
    <property type="entry name" value="MFS_trans_sf"/>
</dbReference>
<comment type="caution">
    <text evidence="12">The sequence shown here is derived from an EMBL/GenBank/DDBJ whole genome shotgun (WGS) entry which is preliminary data.</text>
</comment>
<keyword evidence="3 9" id="KW-0813">Transport</keyword>
<keyword evidence="5 10" id="KW-0812">Transmembrane</keyword>
<evidence type="ECO:0000256" key="10">
    <source>
        <dbReference type="SAM" id="Phobius"/>
    </source>
</evidence>
<feature type="domain" description="Major facilitator superfamily (MFS) profile" evidence="11">
    <location>
        <begin position="29"/>
        <end position="482"/>
    </location>
</feature>
<organism evidence="12 13">
    <name type="scientific">Citrus unshiu</name>
    <name type="common">Satsuma mandarin</name>
    <name type="synonym">Citrus nobilis var. unshiu</name>
    <dbReference type="NCBI Taxonomy" id="55188"/>
    <lineage>
        <taxon>Eukaryota</taxon>
        <taxon>Viridiplantae</taxon>
        <taxon>Streptophyta</taxon>
        <taxon>Embryophyta</taxon>
        <taxon>Tracheophyta</taxon>
        <taxon>Spermatophyta</taxon>
        <taxon>Magnoliopsida</taxon>
        <taxon>eudicotyledons</taxon>
        <taxon>Gunneridae</taxon>
        <taxon>Pentapetalae</taxon>
        <taxon>rosids</taxon>
        <taxon>malvids</taxon>
        <taxon>Sapindales</taxon>
        <taxon>Rutaceae</taxon>
        <taxon>Aurantioideae</taxon>
        <taxon>Citrus</taxon>
    </lineage>
</organism>
<evidence type="ECO:0000313" key="12">
    <source>
        <dbReference type="EMBL" id="GAY68420.1"/>
    </source>
</evidence>
<evidence type="ECO:0000256" key="6">
    <source>
        <dbReference type="ARBA" id="ARBA00022847"/>
    </source>
</evidence>
<dbReference type="CDD" id="cd17361">
    <property type="entry name" value="MFS_STP"/>
    <property type="match status" value="1"/>
</dbReference>
<evidence type="ECO:0000256" key="9">
    <source>
        <dbReference type="RuleBase" id="RU003346"/>
    </source>
</evidence>
<feature type="transmembrane region" description="Helical" evidence="10">
    <location>
        <begin position="428"/>
        <end position="448"/>
    </location>
</feature>
<dbReference type="PROSITE" id="PS00217">
    <property type="entry name" value="SUGAR_TRANSPORT_2"/>
    <property type="match status" value="1"/>
</dbReference>
<evidence type="ECO:0000256" key="4">
    <source>
        <dbReference type="ARBA" id="ARBA00022597"/>
    </source>
</evidence>